<dbReference type="EMBL" id="KZ613465">
    <property type="protein sequence ID" value="PMD27560.1"/>
    <property type="molecule type" value="Genomic_DNA"/>
</dbReference>
<dbReference type="GO" id="GO:0003676">
    <property type="term" value="F:nucleic acid binding"/>
    <property type="evidence" value="ECO:0007669"/>
    <property type="project" value="InterPro"/>
</dbReference>
<name>A0A2J6QMS8_9HELO</name>
<reference evidence="1 2" key="1">
    <citation type="submission" date="2016-05" db="EMBL/GenBank/DDBJ databases">
        <title>A degradative enzymes factory behind the ericoid mycorrhizal symbiosis.</title>
        <authorList>
            <consortium name="DOE Joint Genome Institute"/>
            <person name="Martino E."/>
            <person name="Morin E."/>
            <person name="Grelet G."/>
            <person name="Kuo A."/>
            <person name="Kohler A."/>
            <person name="Daghino S."/>
            <person name="Barry K."/>
            <person name="Choi C."/>
            <person name="Cichocki N."/>
            <person name="Clum A."/>
            <person name="Copeland A."/>
            <person name="Hainaut M."/>
            <person name="Haridas S."/>
            <person name="Labutti K."/>
            <person name="Lindquist E."/>
            <person name="Lipzen A."/>
            <person name="Khouja H.-R."/>
            <person name="Murat C."/>
            <person name="Ohm R."/>
            <person name="Olson A."/>
            <person name="Spatafora J."/>
            <person name="Veneault-Fourrey C."/>
            <person name="Henrissat B."/>
            <person name="Grigoriev I."/>
            <person name="Martin F."/>
            <person name="Perotto S."/>
        </authorList>
    </citation>
    <scope>NUCLEOTIDE SEQUENCE [LARGE SCALE GENOMIC DNA]</scope>
    <source>
        <strain evidence="1 2">UAMH 7357</strain>
    </source>
</reference>
<accession>A0A2J6QMS8</accession>
<evidence type="ECO:0000313" key="1">
    <source>
        <dbReference type="EMBL" id="PMD27560.1"/>
    </source>
</evidence>
<sequence>MAWVLKYDWRPVEFWRRLRWSDECSIERGKGAPSSGYIVGGVNLPLLNTPCALANCASTPAGEALEIWAIIQTKAFKGKPQMFWAAFGFGIRSDLVIMEGDQDAKRRGITAKVYLEVLAEHLPTILEHDIIFMQDNAPIHKAHKVTGFFFRRWG</sequence>
<dbReference type="STRING" id="1745343.A0A2J6QMS8"/>
<dbReference type="OrthoDB" id="3556043at2759"/>
<dbReference type="Proteomes" id="UP000235672">
    <property type="component" value="Unassembled WGS sequence"/>
</dbReference>
<protein>
    <recommendedName>
        <fullName evidence="3">Tc1-like transposase DDE domain-containing protein</fullName>
    </recommendedName>
</protein>
<dbReference type="Gene3D" id="3.30.420.10">
    <property type="entry name" value="Ribonuclease H-like superfamily/Ribonuclease H"/>
    <property type="match status" value="1"/>
</dbReference>
<proteinExistence type="predicted"/>
<gene>
    <name evidence="1" type="ORF">NA56DRAFT_139088</name>
</gene>
<organism evidence="1 2">
    <name type="scientific">Hyaloscypha hepaticicola</name>
    <dbReference type="NCBI Taxonomy" id="2082293"/>
    <lineage>
        <taxon>Eukaryota</taxon>
        <taxon>Fungi</taxon>
        <taxon>Dikarya</taxon>
        <taxon>Ascomycota</taxon>
        <taxon>Pezizomycotina</taxon>
        <taxon>Leotiomycetes</taxon>
        <taxon>Helotiales</taxon>
        <taxon>Hyaloscyphaceae</taxon>
        <taxon>Hyaloscypha</taxon>
    </lineage>
</organism>
<dbReference type="AlphaFoldDB" id="A0A2J6QMS8"/>
<evidence type="ECO:0008006" key="3">
    <source>
        <dbReference type="Google" id="ProtNLM"/>
    </source>
</evidence>
<dbReference type="InterPro" id="IPR036397">
    <property type="entry name" value="RNaseH_sf"/>
</dbReference>
<keyword evidence="2" id="KW-1185">Reference proteome</keyword>
<evidence type="ECO:0000313" key="2">
    <source>
        <dbReference type="Proteomes" id="UP000235672"/>
    </source>
</evidence>